<dbReference type="InterPro" id="IPR013126">
    <property type="entry name" value="Hsp_70_fam"/>
</dbReference>
<reference evidence="4 5" key="2">
    <citation type="submission" date="2018-11" db="EMBL/GenBank/DDBJ databases">
        <authorList>
            <consortium name="Pathogen Informatics"/>
        </authorList>
    </citation>
    <scope>NUCLEOTIDE SEQUENCE [LARGE SCALE GENOMIC DNA]</scope>
</reference>
<sequence length="104" mass="11781">MEVNLTIEHCPYKMVNVGGKPQFAVRHCSKAEHFAAEVISALVLPKMRKVIKQYLGEEVPTYFTNCRHQVTVDAEKIAGINRLHILNKLATTTEAYGLEKEIKK</sequence>
<evidence type="ECO:0000256" key="2">
    <source>
        <dbReference type="ARBA" id="ARBA00022741"/>
    </source>
</evidence>
<evidence type="ECO:0000313" key="5">
    <source>
        <dbReference type="Proteomes" id="UP000274429"/>
    </source>
</evidence>
<organism evidence="6">
    <name type="scientific">Hydatigena taeniaeformis</name>
    <name type="common">Feline tapeworm</name>
    <name type="synonym">Taenia taeniaeformis</name>
    <dbReference type="NCBI Taxonomy" id="6205"/>
    <lineage>
        <taxon>Eukaryota</taxon>
        <taxon>Metazoa</taxon>
        <taxon>Spiralia</taxon>
        <taxon>Lophotrochozoa</taxon>
        <taxon>Platyhelminthes</taxon>
        <taxon>Cestoda</taxon>
        <taxon>Eucestoda</taxon>
        <taxon>Cyclophyllidea</taxon>
        <taxon>Taeniidae</taxon>
        <taxon>Hydatigera</taxon>
    </lineage>
</organism>
<evidence type="ECO:0000256" key="1">
    <source>
        <dbReference type="ARBA" id="ARBA00007381"/>
    </source>
</evidence>
<dbReference type="GO" id="GO:0005524">
    <property type="term" value="F:ATP binding"/>
    <property type="evidence" value="ECO:0007669"/>
    <property type="project" value="UniProtKB-KW"/>
</dbReference>
<keyword evidence="3" id="KW-0067">ATP-binding</keyword>
<evidence type="ECO:0000256" key="3">
    <source>
        <dbReference type="ARBA" id="ARBA00022840"/>
    </source>
</evidence>
<accession>A0A0R3X0B1</accession>
<name>A0A0R3X0B1_HYDTA</name>
<dbReference type="Pfam" id="PF00012">
    <property type="entry name" value="HSP70"/>
    <property type="match status" value="1"/>
</dbReference>
<dbReference type="SUPFAM" id="SSF53067">
    <property type="entry name" value="Actin-like ATPase domain"/>
    <property type="match status" value="1"/>
</dbReference>
<reference evidence="6" key="1">
    <citation type="submission" date="2017-02" db="UniProtKB">
        <authorList>
            <consortium name="WormBaseParasite"/>
        </authorList>
    </citation>
    <scope>IDENTIFICATION</scope>
</reference>
<dbReference type="OrthoDB" id="3257966at2759"/>
<evidence type="ECO:0000313" key="4">
    <source>
        <dbReference type="EMBL" id="VDM30758.1"/>
    </source>
</evidence>
<dbReference type="Proteomes" id="UP000274429">
    <property type="component" value="Unassembled WGS sequence"/>
</dbReference>
<dbReference type="AlphaFoldDB" id="A0A0R3X0B1"/>
<evidence type="ECO:0000313" key="6">
    <source>
        <dbReference type="WBParaSite" id="TTAC_0000655101-mRNA-1"/>
    </source>
</evidence>
<keyword evidence="5" id="KW-1185">Reference proteome</keyword>
<gene>
    <name evidence="4" type="ORF">TTAC_LOCUS6536</name>
</gene>
<dbReference type="PANTHER" id="PTHR19375">
    <property type="entry name" value="HEAT SHOCK PROTEIN 70KDA"/>
    <property type="match status" value="1"/>
</dbReference>
<dbReference type="GO" id="GO:0140662">
    <property type="term" value="F:ATP-dependent protein folding chaperone"/>
    <property type="evidence" value="ECO:0007669"/>
    <property type="project" value="InterPro"/>
</dbReference>
<dbReference type="InterPro" id="IPR043129">
    <property type="entry name" value="ATPase_NBD"/>
</dbReference>
<protein>
    <submittedName>
        <fullName evidence="6">DUF4325 domain-containing protein</fullName>
    </submittedName>
</protein>
<dbReference type="FunFam" id="3.30.420.40:FF:000028">
    <property type="entry name" value="heat shock 70 kDa protein-like"/>
    <property type="match status" value="1"/>
</dbReference>
<proteinExistence type="inferred from homology"/>
<dbReference type="STRING" id="6205.A0A0R3X0B1"/>
<dbReference type="Gene3D" id="3.30.420.40">
    <property type="match status" value="1"/>
</dbReference>
<keyword evidence="2" id="KW-0547">Nucleotide-binding</keyword>
<dbReference type="WBParaSite" id="TTAC_0000655101-mRNA-1">
    <property type="protein sequence ID" value="TTAC_0000655101-mRNA-1"/>
    <property type="gene ID" value="TTAC_0000655101"/>
</dbReference>
<comment type="similarity">
    <text evidence="1">Belongs to the heat shock protein 70 family.</text>
</comment>
<dbReference type="EMBL" id="UYWX01020307">
    <property type="protein sequence ID" value="VDM30758.1"/>
    <property type="molecule type" value="Genomic_DNA"/>
</dbReference>